<dbReference type="PANTHER" id="PTHR33695:SF1">
    <property type="entry name" value="LIPOPROTEIN SIGNAL PEPTIDASE"/>
    <property type="match status" value="1"/>
</dbReference>
<keyword evidence="6 7" id="KW-0472">Membrane</keyword>
<dbReference type="GO" id="GO:0016020">
    <property type="term" value="C:membrane"/>
    <property type="evidence" value="ECO:0007669"/>
    <property type="project" value="InterPro"/>
</dbReference>
<dbReference type="HAMAP" id="MF_00161">
    <property type="entry name" value="LspA"/>
    <property type="match status" value="1"/>
</dbReference>
<accession>A0A382QN17</accession>
<proteinExistence type="inferred from homology"/>
<feature type="non-terminal residue" evidence="8">
    <location>
        <position position="1"/>
    </location>
</feature>
<evidence type="ECO:0000256" key="3">
    <source>
        <dbReference type="ARBA" id="ARBA00022692"/>
    </source>
</evidence>
<feature type="transmembrane region" description="Helical" evidence="7">
    <location>
        <begin position="77"/>
        <end position="94"/>
    </location>
</feature>
<dbReference type="NCBIfam" id="TIGR00077">
    <property type="entry name" value="lspA"/>
    <property type="match status" value="1"/>
</dbReference>
<gene>
    <name evidence="8" type="ORF">METZ01_LOCUS339134</name>
</gene>
<evidence type="ECO:0000256" key="5">
    <source>
        <dbReference type="ARBA" id="ARBA00022989"/>
    </source>
</evidence>
<organism evidence="8">
    <name type="scientific">marine metagenome</name>
    <dbReference type="NCBI Taxonomy" id="408172"/>
    <lineage>
        <taxon>unclassified sequences</taxon>
        <taxon>metagenomes</taxon>
        <taxon>ecological metagenomes</taxon>
    </lineage>
</organism>
<dbReference type="EMBL" id="UINC01115333">
    <property type="protein sequence ID" value="SVC86280.1"/>
    <property type="molecule type" value="Genomic_DNA"/>
</dbReference>
<feature type="transmembrane region" description="Helical" evidence="7">
    <location>
        <begin position="20"/>
        <end position="44"/>
    </location>
</feature>
<keyword evidence="3 7" id="KW-0812">Transmembrane</keyword>
<evidence type="ECO:0000256" key="4">
    <source>
        <dbReference type="ARBA" id="ARBA00022801"/>
    </source>
</evidence>
<dbReference type="GO" id="GO:0004190">
    <property type="term" value="F:aspartic-type endopeptidase activity"/>
    <property type="evidence" value="ECO:0007669"/>
    <property type="project" value="InterPro"/>
</dbReference>
<keyword evidence="2" id="KW-0645">Protease</keyword>
<evidence type="ECO:0000256" key="1">
    <source>
        <dbReference type="ARBA" id="ARBA00022475"/>
    </source>
</evidence>
<dbReference type="GO" id="GO:0006508">
    <property type="term" value="P:proteolysis"/>
    <property type="evidence" value="ECO:0007669"/>
    <property type="project" value="UniProtKB-KW"/>
</dbReference>
<name>A0A382QN17_9ZZZZ</name>
<dbReference type="PANTHER" id="PTHR33695">
    <property type="entry name" value="LIPOPROTEIN SIGNAL PEPTIDASE"/>
    <property type="match status" value="1"/>
</dbReference>
<evidence type="ECO:0000256" key="7">
    <source>
        <dbReference type="SAM" id="Phobius"/>
    </source>
</evidence>
<reference evidence="8" key="1">
    <citation type="submission" date="2018-05" db="EMBL/GenBank/DDBJ databases">
        <authorList>
            <person name="Lanie J.A."/>
            <person name="Ng W.-L."/>
            <person name="Kazmierczak K.M."/>
            <person name="Andrzejewski T.M."/>
            <person name="Davidsen T.M."/>
            <person name="Wayne K.J."/>
            <person name="Tettelin H."/>
            <person name="Glass J.I."/>
            <person name="Rusch D."/>
            <person name="Podicherti R."/>
            <person name="Tsui H.-C.T."/>
            <person name="Winkler M.E."/>
        </authorList>
    </citation>
    <scope>NUCLEOTIDE SEQUENCE</scope>
</reference>
<protein>
    <recommendedName>
        <fullName evidence="9">Lipoprotein signal peptidase</fullName>
    </recommendedName>
</protein>
<dbReference type="Pfam" id="PF01252">
    <property type="entry name" value="Peptidase_A8"/>
    <property type="match status" value="1"/>
</dbReference>
<dbReference type="PROSITE" id="PS00855">
    <property type="entry name" value="SPASE_II"/>
    <property type="match status" value="1"/>
</dbReference>
<feature type="transmembrane region" description="Helical" evidence="7">
    <location>
        <begin position="114"/>
        <end position="138"/>
    </location>
</feature>
<evidence type="ECO:0000313" key="8">
    <source>
        <dbReference type="EMBL" id="SVC86280.1"/>
    </source>
</evidence>
<evidence type="ECO:0008006" key="9">
    <source>
        <dbReference type="Google" id="ProtNLM"/>
    </source>
</evidence>
<evidence type="ECO:0000256" key="6">
    <source>
        <dbReference type="ARBA" id="ARBA00023136"/>
    </source>
</evidence>
<feature type="transmembrane region" description="Helical" evidence="7">
    <location>
        <begin position="50"/>
        <end position="70"/>
    </location>
</feature>
<keyword evidence="4" id="KW-0378">Hydrolase</keyword>
<dbReference type="AlphaFoldDB" id="A0A382QN17"/>
<dbReference type="PRINTS" id="PR00781">
    <property type="entry name" value="LIPOSIGPTASE"/>
</dbReference>
<sequence>SVIAIDQLSKFVVMSMLAPYQGISVTPFLNLVLVLNTGITFGFFASDDSLTRWTLIVLALIISLILVRWLATAGGRYVGAALGMIIGGALGNVIDRLVHKAVVDFFDFHLYAWHWPAFNIADSAITIGVALFVLSSLLERRGHDKRGIE</sequence>
<evidence type="ECO:0000256" key="2">
    <source>
        <dbReference type="ARBA" id="ARBA00022670"/>
    </source>
</evidence>
<keyword evidence="5 7" id="KW-1133">Transmembrane helix</keyword>
<dbReference type="InterPro" id="IPR001872">
    <property type="entry name" value="Peptidase_A8"/>
</dbReference>
<keyword evidence="1" id="KW-1003">Cell membrane</keyword>